<dbReference type="Proteomes" id="UP000030671">
    <property type="component" value="Unassembled WGS sequence"/>
</dbReference>
<evidence type="ECO:0000256" key="1">
    <source>
        <dbReference type="SAM" id="MobiDB-lite"/>
    </source>
</evidence>
<name>W4KLF9_HETIT</name>
<feature type="region of interest" description="Disordered" evidence="1">
    <location>
        <begin position="561"/>
        <end position="596"/>
    </location>
</feature>
<evidence type="ECO:0000313" key="2">
    <source>
        <dbReference type="EMBL" id="ETW86662.1"/>
    </source>
</evidence>
<feature type="compositionally biased region" description="Polar residues" evidence="1">
    <location>
        <begin position="578"/>
        <end position="594"/>
    </location>
</feature>
<dbReference type="EMBL" id="KI925454">
    <property type="protein sequence ID" value="ETW86662.1"/>
    <property type="molecule type" value="Genomic_DNA"/>
</dbReference>
<dbReference type="OrthoDB" id="2954746at2759"/>
<dbReference type="KEGG" id="hir:HETIRDRAFT_306035"/>
<feature type="region of interest" description="Disordered" evidence="1">
    <location>
        <begin position="60"/>
        <end position="94"/>
    </location>
</feature>
<feature type="region of interest" description="Disordered" evidence="1">
    <location>
        <begin position="152"/>
        <end position="188"/>
    </location>
</feature>
<protein>
    <submittedName>
        <fullName evidence="2">Uncharacterized protein</fullName>
    </submittedName>
</protein>
<dbReference type="HOGENOM" id="CLU_445528_0_0_1"/>
<dbReference type="GeneID" id="20669369"/>
<proteinExistence type="predicted"/>
<reference evidence="2 3" key="1">
    <citation type="journal article" date="2012" name="New Phytol.">
        <title>Insight into trade-off between wood decay and parasitism from the genome of a fungal forest pathogen.</title>
        <authorList>
            <person name="Olson A."/>
            <person name="Aerts A."/>
            <person name="Asiegbu F."/>
            <person name="Belbahri L."/>
            <person name="Bouzid O."/>
            <person name="Broberg A."/>
            <person name="Canback B."/>
            <person name="Coutinho P.M."/>
            <person name="Cullen D."/>
            <person name="Dalman K."/>
            <person name="Deflorio G."/>
            <person name="van Diepen L.T."/>
            <person name="Dunand C."/>
            <person name="Duplessis S."/>
            <person name="Durling M."/>
            <person name="Gonthier P."/>
            <person name="Grimwood J."/>
            <person name="Fossdal C.G."/>
            <person name="Hansson D."/>
            <person name="Henrissat B."/>
            <person name="Hietala A."/>
            <person name="Himmelstrand K."/>
            <person name="Hoffmeister D."/>
            <person name="Hogberg N."/>
            <person name="James T.Y."/>
            <person name="Karlsson M."/>
            <person name="Kohler A."/>
            <person name="Kues U."/>
            <person name="Lee Y.H."/>
            <person name="Lin Y.C."/>
            <person name="Lind M."/>
            <person name="Lindquist E."/>
            <person name="Lombard V."/>
            <person name="Lucas S."/>
            <person name="Lunden K."/>
            <person name="Morin E."/>
            <person name="Murat C."/>
            <person name="Park J."/>
            <person name="Raffaello T."/>
            <person name="Rouze P."/>
            <person name="Salamov A."/>
            <person name="Schmutz J."/>
            <person name="Solheim H."/>
            <person name="Stahlberg J."/>
            <person name="Velez H."/>
            <person name="de Vries R.P."/>
            <person name="Wiebenga A."/>
            <person name="Woodward S."/>
            <person name="Yakovlev I."/>
            <person name="Garbelotto M."/>
            <person name="Martin F."/>
            <person name="Grigoriev I.V."/>
            <person name="Stenlid J."/>
        </authorList>
    </citation>
    <scope>NUCLEOTIDE SEQUENCE [LARGE SCALE GENOMIC DNA]</scope>
    <source>
        <strain evidence="2 3">TC 32-1</strain>
    </source>
</reference>
<accession>W4KLF9</accession>
<dbReference type="eggNOG" id="ENOG502RCS1">
    <property type="taxonomic scope" value="Eukaryota"/>
</dbReference>
<dbReference type="AlphaFoldDB" id="W4KLF9"/>
<dbReference type="RefSeq" id="XP_009540664.1">
    <property type="nucleotide sequence ID" value="XM_009542369.1"/>
</dbReference>
<keyword evidence="3" id="KW-1185">Reference proteome</keyword>
<evidence type="ECO:0000313" key="3">
    <source>
        <dbReference type="Proteomes" id="UP000030671"/>
    </source>
</evidence>
<gene>
    <name evidence="2" type="ORF">HETIRDRAFT_306035</name>
</gene>
<organism evidence="2 3">
    <name type="scientific">Heterobasidion irregulare (strain TC 32-1)</name>
    <dbReference type="NCBI Taxonomy" id="747525"/>
    <lineage>
        <taxon>Eukaryota</taxon>
        <taxon>Fungi</taxon>
        <taxon>Dikarya</taxon>
        <taxon>Basidiomycota</taxon>
        <taxon>Agaricomycotina</taxon>
        <taxon>Agaricomycetes</taxon>
        <taxon>Russulales</taxon>
        <taxon>Bondarzewiaceae</taxon>
        <taxon>Heterobasidion</taxon>
        <taxon>Heterobasidion annosum species complex</taxon>
    </lineage>
</organism>
<dbReference type="InParanoid" id="W4KLF9"/>
<feature type="compositionally biased region" description="Polar residues" evidence="1">
    <location>
        <begin position="69"/>
        <end position="94"/>
    </location>
</feature>
<sequence length="613" mass="67296">MPDLFPVSKRRSAISKVLTKSRRIYNNIVKLHPTFDVPPSHVTPLQRIWNDSASSAFAPTPTSKLSACGNRSQAPSPSSGRSNGSFLSCRSTSSPHPGNYPSPYLMANDTTSSAAYASREHPAVINRKHRSLSHLEQIKLARLRTMSGSAFYEGGLPNEDKENESNEDNASRLRRIKGAITSQRRLRPKSESLLCSDNSTTGRWSIMVPSLQHQPSSQDEGSPIEINPQAMTAPDDVHQQILKSLSPIIEQDSYSVHTLDSSFASISHTTFASISSPPPAALRDGDPPTDAAIFLNQSSDIHRQNKAGQIAEENPFDLSINSKTPLSLNIDSPPPVGVEDMDNHMTTLPSFALTIPTPESSHLPVFEPQSPFTVERFVEASEVSLDSTRSQHSPPPRRQSLVPMLPRCNHQDEGGLCDDCDTQMLACKVWFQDSDAGRRQSLREPFIKPAESNAVNRAVMEALGISSASPTKDAPSGEPTNAPGAQASRALFTIEEVPANHSQQQPDQRQTGQRQPDELSVLKEQLATLLSDGPIDTERPRQSRRLVTRGKEFLQNLASLRRRSLPPTTPDYEGKANAHTQAPPTSFLSFDNDNPSAVAYPRRRRVRPRSSIV</sequence>